<evidence type="ECO:0000256" key="10">
    <source>
        <dbReference type="SAM" id="Coils"/>
    </source>
</evidence>
<feature type="compositionally biased region" description="Basic and acidic residues" evidence="11">
    <location>
        <begin position="146"/>
        <end position="165"/>
    </location>
</feature>
<proteinExistence type="inferred from homology"/>
<dbReference type="GO" id="GO:0031201">
    <property type="term" value="C:SNARE complex"/>
    <property type="evidence" value="ECO:0007669"/>
    <property type="project" value="TreeGrafter"/>
</dbReference>
<keyword evidence="8 12" id="KW-1133">Transmembrane helix</keyword>
<evidence type="ECO:0000256" key="7">
    <source>
        <dbReference type="ARBA" id="ARBA00022927"/>
    </source>
</evidence>
<dbReference type="GO" id="GO:0005789">
    <property type="term" value="C:endoplasmic reticulum membrane"/>
    <property type="evidence" value="ECO:0007669"/>
    <property type="project" value="UniProtKB-SubCell"/>
</dbReference>
<dbReference type="GO" id="GO:0015031">
    <property type="term" value="P:protein transport"/>
    <property type="evidence" value="ECO:0007669"/>
    <property type="project" value="UniProtKB-KW"/>
</dbReference>
<evidence type="ECO:0000256" key="5">
    <source>
        <dbReference type="ARBA" id="ARBA00022824"/>
    </source>
</evidence>
<evidence type="ECO:0000256" key="1">
    <source>
        <dbReference type="ARBA" id="ARBA00004163"/>
    </source>
</evidence>
<evidence type="ECO:0000256" key="9">
    <source>
        <dbReference type="ARBA" id="ARBA00023136"/>
    </source>
</evidence>
<evidence type="ECO:0000256" key="3">
    <source>
        <dbReference type="ARBA" id="ARBA00022448"/>
    </source>
</evidence>
<dbReference type="PANTHER" id="PTHR13050:SF7">
    <property type="entry name" value="VESICLE TRANSPORT PROTEIN USE1"/>
    <property type="match status" value="1"/>
</dbReference>
<evidence type="ECO:0000256" key="2">
    <source>
        <dbReference type="ARBA" id="ARBA00007891"/>
    </source>
</evidence>
<feature type="compositionally biased region" description="Low complexity" evidence="11">
    <location>
        <begin position="181"/>
        <end position="224"/>
    </location>
</feature>
<comment type="subcellular location">
    <subcellularLocation>
        <location evidence="1">Endoplasmic reticulum membrane</location>
        <topology evidence="1">Single-pass type IV membrane protein</topology>
    </subcellularLocation>
</comment>
<evidence type="ECO:0000256" key="11">
    <source>
        <dbReference type="SAM" id="MobiDB-lite"/>
    </source>
</evidence>
<keyword evidence="5" id="KW-0256">Endoplasmic reticulum</keyword>
<feature type="coiled-coil region" evidence="10">
    <location>
        <begin position="52"/>
        <end position="102"/>
    </location>
</feature>
<evidence type="ECO:0000313" key="13">
    <source>
        <dbReference type="EMBL" id="SPQ26142.1"/>
    </source>
</evidence>
<feature type="region of interest" description="Disordered" evidence="11">
    <location>
        <begin position="138"/>
        <end position="263"/>
    </location>
</feature>
<dbReference type="InterPro" id="IPR019150">
    <property type="entry name" value="Vesicle_transport_protein_Use1"/>
</dbReference>
<feature type="transmembrane region" description="Helical" evidence="12">
    <location>
        <begin position="370"/>
        <end position="388"/>
    </location>
</feature>
<sequence length="393" mass="42262">MARLIHGVAVSPVPRRTDPLAELTVLLSRLQRSILHADAEREARLRESEFEREKARANISYARSLLTRLEQEALAVKIHARRQEAQADLVRKREVLEQLSERLSDLAEFAAAGNNGSGIAEEDTSDGEDILADIVMTPSESLDSTRSLDTHPEEPDDERPDRAPEPVEPPPPQDATTANTSEPESQPSPSTAAHTATTATSPATGAVTSTAPTAITTTPTTATSQNLRSRQPNPTQPQVQATATTTATAPSSTSSRSTLFANRPTTSTITTTALSSSSNPAPAIPTTTEAILDHHRAEQDALSESILKLASELKASSHAFSASLEEDRALVDRAGRGMAQAGERMEAVTRRMGLLQRMTEGEGWWGRVKLYALVYGLMVVLVLLVGVGPKLRF</sequence>
<accession>A0A446BUD1</accession>
<dbReference type="PANTHER" id="PTHR13050">
    <property type="entry name" value="USE1-LIKE PROTEIN"/>
    <property type="match status" value="1"/>
</dbReference>
<evidence type="ECO:0000256" key="12">
    <source>
        <dbReference type="SAM" id="Phobius"/>
    </source>
</evidence>
<evidence type="ECO:0000256" key="8">
    <source>
        <dbReference type="ARBA" id="ARBA00022989"/>
    </source>
</evidence>
<evidence type="ECO:0000256" key="6">
    <source>
        <dbReference type="ARBA" id="ARBA00022892"/>
    </source>
</evidence>
<dbReference type="GO" id="GO:0006890">
    <property type="term" value="P:retrograde vesicle-mediated transport, Golgi to endoplasmic reticulum"/>
    <property type="evidence" value="ECO:0007669"/>
    <property type="project" value="TreeGrafter"/>
</dbReference>
<organism evidence="13 14">
    <name type="scientific">Thermothielavioides terrestris</name>
    <dbReference type="NCBI Taxonomy" id="2587410"/>
    <lineage>
        <taxon>Eukaryota</taxon>
        <taxon>Fungi</taxon>
        <taxon>Dikarya</taxon>
        <taxon>Ascomycota</taxon>
        <taxon>Pezizomycotina</taxon>
        <taxon>Sordariomycetes</taxon>
        <taxon>Sordariomycetidae</taxon>
        <taxon>Sordariales</taxon>
        <taxon>Chaetomiaceae</taxon>
        <taxon>Thermothielavioides</taxon>
    </lineage>
</organism>
<protein>
    <submittedName>
        <fullName evidence="13">73f5b73b-dd50-4e2d-a1c0-6a3649be909f</fullName>
    </submittedName>
</protein>
<keyword evidence="6" id="KW-0931">ER-Golgi transport</keyword>
<gene>
    <name evidence="13" type="ORF">TT172_LOCUS8561</name>
</gene>
<dbReference type="GO" id="GO:0005484">
    <property type="term" value="F:SNAP receptor activity"/>
    <property type="evidence" value="ECO:0007669"/>
    <property type="project" value="TreeGrafter"/>
</dbReference>
<keyword evidence="3" id="KW-0813">Transport</keyword>
<keyword evidence="10" id="KW-0175">Coiled coil</keyword>
<dbReference type="AlphaFoldDB" id="A0A446BUD1"/>
<keyword evidence="7" id="KW-0653">Protein transport</keyword>
<dbReference type="EMBL" id="OUUZ01000016">
    <property type="protein sequence ID" value="SPQ26142.1"/>
    <property type="molecule type" value="Genomic_DNA"/>
</dbReference>
<comment type="similarity">
    <text evidence="2">Belongs to the USE1 family.</text>
</comment>
<keyword evidence="4 12" id="KW-0812">Transmembrane</keyword>
<name>A0A446BUD1_9PEZI</name>
<reference evidence="13 14" key="1">
    <citation type="submission" date="2018-04" db="EMBL/GenBank/DDBJ databases">
        <authorList>
            <person name="Huttner S."/>
            <person name="Dainat J."/>
        </authorList>
    </citation>
    <scope>NUCLEOTIDE SEQUENCE [LARGE SCALE GENOMIC DNA]</scope>
</reference>
<feature type="compositionally biased region" description="Low complexity" evidence="11">
    <location>
        <begin position="231"/>
        <end position="255"/>
    </location>
</feature>
<evidence type="ECO:0000256" key="4">
    <source>
        <dbReference type="ARBA" id="ARBA00022692"/>
    </source>
</evidence>
<dbReference type="Proteomes" id="UP000289323">
    <property type="component" value="Unassembled WGS sequence"/>
</dbReference>
<evidence type="ECO:0000313" key="14">
    <source>
        <dbReference type="Proteomes" id="UP000289323"/>
    </source>
</evidence>
<keyword evidence="9 12" id="KW-0472">Membrane</keyword>